<keyword evidence="2" id="KW-0732">Signal</keyword>
<name>A0A9Q1BM02_HOLLE</name>
<sequence length="95" mass="10622">MKMRVTTCVYFFVLLFSVSCMSLNQNDNSDFGVMGVKDNDPIIGILIAFAMLVGVAVVAILKELIKDFSGFLGSLLVNHWKKTGYNFCNDKFRIS</sequence>
<keyword evidence="1" id="KW-1133">Transmembrane helix</keyword>
<evidence type="ECO:0000256" key="1">
    <source>
        <dbReference type="SAM" id="Phobius"/>
    </source>
</evidence>
<feature type="chain" id="PRO_5040153496" evidence="2">
    <location>
        <begin position="23"/>
        <end position="95"/>
    </location>
</feature>
<accession>A0A9Q1BM02</accession>
<keyword evidence="1" id="KW-0472">Membrane</keyword>
<dbReference type="EMBL" id="JAIZAY010000014">
    <property type="protein sequence ID" value="KAJ8029137.1"/>
    <property type="molecule type" value="Genomic_DNA"/>
</dbReference>
<comment type="caution">
    <text evidence="3">The sequence shown here is derived from an EMBL/GenBank/DDBJ whole genome shotgun (WGS) entry which is preliminary data.</text>
</comment>
<keyword evidence="1" id="KW-0812">Transmembrane</keyword>
<organism evidence="3 4">
    <name type="scientific">Holothuria leucospilota</name>
    <name type="common">Black long sea cucumber</name>
    <name type="synonym">Mertensiothuria leucospilota</name>
    <dbReference type="NCBI Taxonomy" id="206669"/>
    <lineage>
        <taxon>Eukaryota</taxon>
        <taxon>Metazoa</taxon>
        <taxon>Echinodermata</taxon>
        <taxon>Eleutherozoa</taxon>
        <taxon>Echinozoa</taxon>
        <taxon>Holothuroidea</taxon>
        <taxon>Aspidochirotacea</taxon>
        <taxon>Aspidochirotida</taxon>
        <taxon>Holothuriidae</taxon>
        <taxon>Holothuria</taxon>
    </lineage>
</organism>
<keyword evidence="4" id="KW-1185">Reference proteome</keyword>
<evidence type="ECO:0000256" key="2">
    <source>
        <dbReference type="SAM" id="SignalP"/>
    </source>
</evidence>
<evidence type="ECO:0000313" key="4">
    <source>
        <dbReference type="Proteomes" id="UP001152320"/>
    </source>
</evidence>
<dbReference type="AlphaFoldDB" id="A0A9Q1BM02"/>
<evidence type="ECO:0000313" key="3">
    <source>
        <dbReference type="EMBL" id="KAJ8029137.1"/>
    </source>
</evidence>
<dbReference type="Proteomes" id="UP001152320">
    <property type="component" value="Chromosome 14"/>
</dbReference>
<feature type="transmembrane region" description="Helical" evidence="1">
    <location>
        <begin position="41"/>
        <end position="61"/>
    </location>
</feature>
<dbReference type="PROSITE" id="PS51257">
    <property type="entry name" value="PROKAR_LIPOPROTEIN"/>
    <property type="match status" value="1"/>
</dbReference>
<feature type="signal peptide" evidence="2">
    <location>
        <begin position="1"/>
        <end position="22"/>
    </location>
</feature>
<proteinExistence type="predicted"/>
<protein>
    <submittedName>
        <fullName evidence="3">Uncharacterized protein</fullName>
    </submittedName>
</protein>
<reference evidence="3" key="1">
    <citation type="submission" date="2021-10" db="EMBL/GenBank/DDBJ databases">
        <title>Tropical sea cucumber genome reveals ecological adaptation and Cuvierian tubules defense mechanism.</title>
        <authorList>
            <person name="Chen T."/>
        </authorList>
    </citation>
    <scope>NUCLEOTIDE SEQUENCE</scope>
    <source>
        <strain evidence="3">Nanhai2018</strain>
        <tissue evidence="3">Muscle</tissue>
    </source>
</reference>
<gene>
    <name evidence="3" type="ORF">HOLleu_28464</name>
</gene>